<dbReference type="STRING" id="983644.G3JFR5"/>
<dbReference type="Proteomes" id="UP000001610">
    <property type="component" value="Unassembled WGS sequence"/>
</dbReference>
<dbReference type="OMA" id="LNWAMLA"/>
<organism evidence="3 4">
    <name type="scientific">Cordyceps militaris (strain CM01)</name>
    <name type="common">Caterpillar fungus</name>
    <dbReference type="NCBI Taxonomy" id="983644"/>
    <lineage>
        <taxon>Eukaryota</taxon>
        <taxon>Fungi</taxon>
        <taxon>Dikarya</taxon>
        <taxon>Ascomycota</taxon>
        <taxon>Pezizomycotina</taxon>
        <taxon>Sordariomycetes</taxon>
        <taxon>Hypocreomycetidae</taxon>
        <taxon>Hypocreales</taxon>
        <taxon>Cordycipitaceae</taxon>
        <taxon>Cordyceps</taxon>
    </lineage>
</organism>
<dbReference type="EMBL" id="JH126401">
    <property type="protein sequence ID" value="EGX92298.1"/>
    <property type="molecule type" value="Genomic_DNA"/>
</dbReference>
<dbReference type="Gene3D" id="3.40.50.300">
    <property type="entry name" value="P-loop containing nucleotide triphosphate hydrolases"/>
    <property type="match status" value="1"/>
</dbReference>
<dbReference type="HOGENOM" id="CLU_000288_125_7_1"/>
<feature type="domain" description="NB-ARC" evidence="2">
    <location>
        <begin position="285"/>
        <end position="426"/>
    </location>
</feature>
<dbReference type="SUPFAM" id="SSF52540">
    <property type="entry name" value="P-loop containing nucleoside triphosphate hydrolases"/>
    <property type="match status" value="1"/>
</dbReference>
<feature type="chain" id="PRO_5003446091" evidence="1">
    <location>
        <begin position="20"/>
        <end position="1002"/>
    </location>
</feature>
<dbReference type="VEuPathDB" id="FungiDB:CCM_03670"/>
<dbReference type="SUPFAM" id="SSF48452">
    <property type="entry name" value="TPR-like"/>
    <property type="match status" value="2"/>
</dbReference>
<dbReference type="GO" id="GO:0043531">
    <property type="term" value="F:ADP binding"/>
    <property type="evidence" value="ECO:0007669"/>
    <property type="project" value="InterPro"/>
</dbReference>
<proteinExistence type="predicted"/>
<reference evidence="3 4" key="1">
    <citation type="journal article" date="2011" name="Genome Biol.">
        <title>Genome sequence of the insect pathogenic fungus Cordyceps militaris, a valued traditional Chinese medicine.</title>
        <authorList>
            <person name="Zheng P."/>
            <person name="Xia Y."/>
            <person name="Xiao G."/>
            <person name="Xiong C."/>
            <person name="Hu X."/>
            <person name="Zhang S."/>
            <person name="Zheng H."/>
            <person name="Huang Y."/>
            <person name="Zhou Y."/>
            <person name="Wang S."/>
            <person name="Zhao G.P."/>
            <person name="Liu X."/>
            <person name="St Leger R.J."/>
            <person name="Wang C."/>
        </authorList>
    </citation>
    <scope>NUCLEOTIDE SEQUENCE [LARGE SCALE GENOMIC DNA]</scope>
    <source>
        <strain evidence="3 4">CM01</strain>
    </source>
</reference>
<evidence type="ECO:0000313" key="3">
    <source>
        <dbReference type="EMBL" id="EGX92298.1"/>
    </source>
</evidence>
<evidence type="ECO:0000313" key="4">
    <source>
        <dbReference type="Proteomes" id="UP000001610"/>
    </source>
</evidence>
<name>G3JFR5_CORMM</name>
<dbReference type="InterPro" id="IPR027417">
    <property type="entry name" value="P-loop_NTPase"/>
</dbReference>
<dbReference type="GeneID" id="18165694"/>
<dbReference type="AlphaFoldDB" id="G3JFR5"/>
<evidence type="ECO:0000259" key="2">
    <source>
        <dbReference type="Pfam" id="PF00931"/>
    </source>
</evidence>
<dbReference type="PANTHER" id="PTHR35205">
    <property type="entry name" value="NB-ARC AND TPR DOMAIN PROTEIN"/>
    <property type="match status" value="1"/>
</dbReference>
<dbReference type="Gene3D" id="1.25.40.10">
    <property type="entry name" value="Tetratricopeptide repeat domain"/>
    <property type="match status" value="2"/>
</dbReference>
<keyword evidence="1" id="KW-0732">Signal</keyword>
<dbReference type="InterPro" id="IPR011990">
    <property type="entry name" value="TPR-like_helical_dom_sf"/>
</dbReference>
<dbReference type="PANTHER" id="PTHR35205:SF1">
    <property type="entry name" value="ZU5 DOMAIN-CONTAINING PROTEIN"/>
    <property type="match status" value="1"/>
</dbReference>
<dbReference type="InterPro" id="IPR002182">
    <property type="entry name" value="NB-ARC"/>
</dbReference>
<keyword evidence="4" id="KW-1185">Reference proteome</keyword>
<gene>
    <name evidence="3" type="ORF">CCM_03670</name>
</gene>
<sequence length="1002" mass="113186">MSWIAFPALLILFFTSCTPISVQFKPFIRTIWPQPAAASASRDGLLRTDELIVSSEKFFIDRREKTVLQCEACLDPDDLAEVRQVTSWEAFRSKTLSDTTPFEISLIEPTLCHLRQFTDTFDTTLAAGLRADFFWGILNLLLKVTAEDPTALNRIPRMIKSVGYKAEAFMALYALYATSLENRGKMNEACFDIQAQLVRFFTAAIQSLRGKKESTTTHDEGDSWQLLERRFTSTKQELTETLARVEGLAAVRSRADHGSSAATTPRLRCLMIPTREVPRCFHRADMFDRIDQALGGSGSSTAFRSVALYGMGGIGKSSVAASYIARRFEEGEYDAVFWVYGETKASLRQSFTDIATRLRLDGTKPTLHDDNLILVQNWLQSTECKWLIVYDNAESADLLTTYWPETSHGRAIITTRNHALAYEPASAGLEMTSWDEREGSEFLLFLLKDRIGKDIEAEGLSACEISKKLSGHALALSSAAGLIQRRSWSIAEYMRVYLENPRGAQENEMQALWDLTFSTLDKDSRTLLGIASFLVSEYIPQVLFELGGDADLSDDLQFCTKASRSVCLSQHRMGPWLLHTGVSAAIKALSALALIKQDTDARTFSCHRMVQTQFRLYLPLEERQTAFYHAADLLYRAFPKQTDANSHQLYRHWNECNQLLQHVLSLKDNFKQDPNLCDGSKVSTFCELLRDCQRYLFEANALDDLDDTCKVSLLAAKALDDKEKAADLIAWTLSMQANMYESIGRVEEAIALNRRGYEMRLGETPPKGGLLGGFQQNLAYNYNTANQHETALEWFEKAKEQWTAHNVQQGREADWPAVTKKNTARCLVYLGRHSEAETLLNDSIVQFKAEKVLNWAMLAYAYFVQGTLQRKTNRLEAAEASFIGAQNLWLRGDHTKLHPFYAGCIYKTGVLCLEQGKVAAAVKYLREAMDMTKFHAKVMPVEHARCLFKLSEALAQDGYAGHAEEGRGLRDEAEMFLSRRDPQATEFGKEDCYDVFVPIFWR</sequence>
<dbReference type="eggNOG" id="KOG4658">
    <property type="taxonomic scope" value="Eukaryota"/>
</dbReference>
<dbReference type="KEGG" id="cmt:CCM_03670"/>
<dbReference type="OrthoDB" id="4748888at2759"/>
<feature type="signal peptide" evidence="1">
    <location>
        <begin position="1"/>
        <end position="19"/>
    </location>
</feature>
<dbReference type="RefSeq" id="XP_006668882.1">
    <property type="nucleotide sequence ID" value="XM_006668819.1"/>
</dbReference>
<dbReference type="Pfam" id="PF00931">
    <property type="entry name" value="NB-ARC"/>
    <property type="match status" value="1"/>
</dbReference>
<accession>G3JFR5</accession>
<dbReference type="InParanoid" id="G3JFR5"/>
<protein>
    <submittedName>
        <fullName evidence="3">Pfs domain-containing protein</fullName>
    </submittedName>
</protein>
<evidence type="ECO:0000256" key="1">
    <source>
        <dbReference type="SAM" id="SignalP"/>
    </source>
</evidence>